<dbReference type="InterPro" id="IPR002491">
    <property type="entry name" value="ABC_transptr_periplasmic_BD"/>
</dbReference>
<dbReference type="RefSeq" id="WP_184787037.1">
    <property type="nucleotide sequence ID" value="NZ_BONT01000045.1"/>
</dbReference>
<dbReference type="AlphaFoldDB" id="A0A841FJY8"/>
<organism evidence="7 8">
    <name type="scientific">Phytomonospora endophytica</name>
    <dbReference type="NCBI Taxonomy" id="714109"/>
    <lineage>
        <taxon>Bacteria</taxon>
        <taxon>Bacillati</taxon>
        <taxon>Actinomycetota</taxon>
        <taxon>Actinomycetes</taxon>
        <taxon>Micromonosporales</taxon>
        <taxon>Micromonosporaceae</taxon>
        <taxon>Phytomonospora</taxon>
    </lineage>
</organism>
<protein>
    <submittedName>
        <fullName evidence="7">Iron complex transport system substrate-binding protein</fullName>
    </submittedName>
</protein>
<evidence type="ECO:0000256" key="5">
    <source>
        <dbReference type="SAM" id="SignalP"/>
    </source>
</evidence>
<feature type="domain" description="Fe/B12 periplasmic-binding" evidence="6">
    <location>
        <begin position="60"/>
        <end position="337"/>
    </location>
</feature>
<keyword evidence="8" id="KW-1185">Reference proteome</keyword>
<comment type="caution">
    <text evidence="7">The sequence shown here is derived from an EMBL/GenBank/DDBJ whole genome shotgun (WGS) entry which is preliminary data.</text>
</comment>
<dbReference type="PANTHER" id="PTHR30532:SF24">
    <property type="entry name" value="FERRIC ENTEROBACTIN-BINDING PERIPLASMIC PROTEIN FEPB"/>
    <property type="match status" value="1"/>
</dbReference>
<dbReference type="Proteomes" id="UP000548476">
    <property type="component" value="Unassembled WGS sequence"/>
</dbReference>
<keyword evidence="3" id="KW-0813">Transport</keyword>
<dbReference type="PROSITE" id="PS51257">
    <property type="entry name" value="PROKAR_LIPOPROTEIN"/>
    <property type="match status" value="1"/>
</dbReference>
<comment type="subcellular location">
    <subcellularLocation>
        <location evidence="1">Cell envelope</location>
    </subcellularLocation>
</comment>
<feature type="chain" id="PRO_5032348226" evidence="5">
    <location>
        <begin position="29"/>
        <end position="337"/>
    </location>
</feature>
<dbReference type="PROSITE" id="PS51318">
    <property type="entry name" value="TAT"/>
    <property type="match status" value="1"/>
</dbReference>
<sequence length="337" mass="35505">MRSPLTSSLSRRGLLTAGGALGLGALLAACGSKDDGGSPAGSWTFTDDRGQIATLDAAPKRIVAFIGVAAALHDLGLGDRVVGVFGPTTAADGTKDAQAGDLDVSKVTVLGNAWGEFNVEEYAKLNPDLLVSNMFDDTLWFVPAESSEKILGLVPSVGIKTFDMPLSKPIDRFAELAGAIGADLASPATAEAKTRFETAAQAVREATAANPGIKVMACAAWTDLFYVSTPARNSDLIFFKELGVDLLVPDSVNADGYFEELSYENLDKYDADLLLLDERTQGLQPAQLAEKPAWAKLPAVEAGQITPWAPEPRFSYAGCAPLLERLAESIASARKVV</sequence>
<dbReference type="EMBL" id="JACHGT010000004">
    <property type="protein sequence ID" value="MBB6034148.1"/>
    <property type="molecule type" value="Genomic_DNA"/>
</dbReference>
<keyword evidence="4 5" id="KW-0732">Signal</keyword>
<dbReference type="PANTHER" id="PTHR30532">
    <property type="entry name" value="IRON III DICITRATE-BINDING PERIPLASMIC PROTEIN"/>
    <property type="match status" value="1"/>
</dbReference>
<proteinExistence type="inferred from homology"/>
<dbReference type="InterPro" id="IPR051313">
    <property type="entry name" value="Bact_iron-sidero_bind"/>
</dbReference>
<comment type="similarity">
    <text evidence="2">Belongs to the bacterial solute-binding protein 8 family.</text>
</comment>
<dbReference type="InterPro" id="IPR006311">
    <property type="entry name" value="TAT_signal"/>
</dbReference>
<evidence type="ECO:0000256" key="3">
    <source>
        <dbReference type="ARBA" id="ARBA00022448"/>
    </source>
</evidence>
<accession>A0A841FJY8</accession>
<reference evidence="7 8" key="1">
    <citation type="submission" date="2020-08" db="EMBL/GenBank/DDBJ databases">
        <title>Genomic Encyclopedia of Type Strains, Phase IV (KMG-IV): sequencing the most valuable type-strain genomes for metagenomic binning, comparative biology and taxonomic classification.</title>
        <authorList>
            <person name="Goeker M."/>
        </authorList>
    </citation>
    <scope>NUCLEOTIDE SEQUENCE [LARGE SCALE GENOMIC DNA]</scope>
    <source>
        <strain evidence="7 8">YIM 65646</strain>
    </source>
</reference>
<dbReference type="Pfam" id="PF01497">
    <property type="entry name" value="Peripla_BP_2"/>
    <property type="match status" value="1"/>
</dbReference>
<dbReference type="GO" id="GO:0030288">
    <property type="term" value="C:outer membrane-bounded periplasmic space"/>
    <property type="evidence" value="ECO:0007669"/>
    <property type="project" value="TreeGrafter"/>
</dbReference>
<evidence type="ECO:0000259" key="6">
    <source>
        <dbReference type="PROSITE" id="PS50983"/>
    </source>
</evidence>
<name>A0A841FJY8_9ACTN</name>
<dbReference type="PROSITE" id="PS50983">
    <property type="entry name" value="FE_B12_PBP"/>
    <property type="match status" value="1"/>
</dbReference>
<evidence type="ECO:0000256" key="1">
    <source>
        <dbReference type="ARBA" id="ARBA00004196"/>
    </source>
</evidence>
<dbReference type="GO" id="GO:1901678">
    <property type="term" value="P:iron coordination entity transport"/>
    <property type="evidence" value="ECO:0007669"/>
    <property type="project" value="UniProtKB-ARBA"/>
</dbReference>
<gene>
    <name evidence="7" type="ORF">HNR73_001998</name>
</gene>
<evidence type="ECO:0000313" key="8">
    <source>
        <dbReference type="Proteomes" id="UP000548476"/>
    </source>
</evidence>
<dbReference type="SUPFAM" id="SSF53807">
    <property type="entry name" value="Helical backbone' metal receptor"/>
    <property type="match status" value="1"/>
</dbReference>
<evidence type="ECO:0000256" key="4">
    <source>
        <dbReference type="ARBA" id="ARBA00022729"/>
    </source>
</evidence>
<dbReference type="Gene3D" id="3.40.50.1980">
    <property type="entry name" value="Nitrogenase molybdenum iron protein domain"/>
    <property type="match status" value="2"/>
</dbReference>
<evidence type="ECO:0000256" key="2">
    <source>
        <dbReference type="ARBA" id="ARBA00008814"/>
    </source>
</evidence>
<evidence type="ECO:0000313" key="7">
    <source>
        <dbReference type="EMBL" id="MBB6034148.1"/>
    </source>
</evidence>
<feature type="signal peptide" evidence="5">
    <location>
        <begin position="1"/>
        <end position="28"/>
    </location>
</feature>